<gene>
    <name evidence="1" type="ORF">BHF71_10135</name>
</gene>
<dbReference type="Proteomes" id="UP000243739">
    <property type="component" value="Unassembled WGS sequence"/>
</dbReference>
<reference evidence="1 2" key="1">
    <citation type="submission" date="2016-09" db="EMBL/GenBank/DDBJ databases">
        <title>Draft genome sequence for the type strain of Vulcanibacillus modesticaldus BR, a strictly anaerobic, moderately thermophilic, and nitrate-reducing bacterium from deep sea-hydrothermal vents of the Mid-Atlantic Ridge.</title>
        <authorList>
            <person name="Abin C.A."/>
            <person name="Hollibaugh J.T."/>
        </authorList>
    </citation>
    <scope>NUCLEOTIDE SEQUENCE [LARGE SCALE GENOMIC DNA]</scope>
    <source>
        <strain evidence="1 2">BR</strain>
    </source>
</reference>
<dbReference type="RefSeq" id="WP_069656998.1">
    <property type="nucleotide sequence ID" value="NZ_MIJF01000034.1"/>
</dbReference>
<evidence type="ECO:0000313" key="2">
    <source>
        <dbReference type="Proteomes" id="UP000243739"/>
    </source>
</evidence>
<protein>
    <submittedName>
        <fullName evidence="1">Uncharacterized protein</fullName>
    </submittedName>
</protein>
<keyword evidence="2" id="KW-1185">Reference proteome</keyword>
<dbReference type="EMBL" id="MIJF01000034">
    <property type="protein sequence ID" value="OEF99125.1"/>
    <property type="molecule type" value="Genomic_DNA"/>
</dbReference>
<dbReference type="AlphaFoldDB" id="A0A1D2YU00"/>
<name>A0A1D2YU00_9BACI</name>
<organism evidence="1 2">
    <name type="scientific">Vulcanibacillus modesticaldus</name>
    <dbReference type="NCBI Taxonomy" id="337097"/>
    <lineage>
        <taxon>Bacteria</taxon>
        <taxon>Bacillati</taxon>
        <taxon>Bacillota</taxon>
        <taxon>Bacilli</taxon>
        <taxon>Bacillales</taxon>
        <taxon>Bacillaceae</taxon>
        <taxon>Vulcanibacillus</taxon>
    </lineage>
</organism>
<sequence>MVTSLKIKNTHFPDVDEIVINKLKRQAEIKFVTSDFKYHNERKTKDRFEQFMNNNGCIIVLNHDNLPSDFPNEYPIDVFEIDKNDFSAFVRENFDRFYHRQLNSKQKNSPAKIWLTSQSENFHGINYKRNKKGNYSIPPAKCSKIWSPIYRSQINEIDVNDKVVFVKFNGVDKQHAINGGNINPKWLLTQLYISRVKSIETREEYCKRNNLEIDSQLWINDRKKYTHVFVFEKLVELNLKIYINKLPFAIINILHEVYSQPGMLEISVDQYILLLEKSFEVYESTVNEINETLIENNINLYNYSNNTHTIQRSSYS</sequence>
<evidence type="ECO:0000313" key="1">
    <source>
        <dbReference type="EMBL" id="OEF99125.1"/>
    </source>
</evidence>
<dbReference type="OrthoDB" id="2988787at2"/>
<comment type="caution">
    <text evidence="1">The sequence shown here is derived from an EMBL/GenBank/DDBJ whole genome shotgun (WGS) entry which is preliminary data.</text>
</comment>
<proteinExistence type="predicted"/>
<accession>A0A1D2YU00</accession>